<keyword evidence="1 2" id="KW-0694">RNA-binding</keyword>
<dbReference type="InterPro" id="IPR000504">
    <property type="entry name" value="RRM_dom"/>
</dbReference>
<dbReference type="InterPro" id="IPR035979">
    <property type="entry name" value="RBD_domain_sf"/>
</dbReference>
<dbReference type="Proteomes" id="UP000694417">
    <property type="component" value="Unplaced"/>
</dbReference>
<evidence type="ECO:0000313" key="5">
    <source>
        <dbReference type="Ensembl" id="ENSUPAP00010028193.1"/>
    </source>
</evidence>
<dbReference type="SUPFAM" id="SSF54928">
    <property type="entry name" value="RNA-binding domain, RBD"/>
    <property type="match status" value="1"/>
</dbReference>
<evidence type="ECO:0000256" key="2">
    <source>
        <dbReference type="PROSITE-ProRule" id="PRU00176"/>
    </source>
</evidence>
<dbReference type="Pfam" id="PF00076">
    <property type="entry name" value="RRM_1"/>
    <property type="match status" value="1"/>
</dbReference>
<evidence type="ECO:0000256" key="3">
    <source>
        <dbReference type="SAM" id="MobiDB-lite"/>
    </source>
</evidence>
<reference evidence="5" key="2">
    <citation type="submission" date="2025-09" db="UniProtKB">
        <authorList>
            <consortium name="Ensembl"/>
        </authorList>
    </citation>
    <scope>IDENTIFICATION</scope>
</reference>
<dbReference type="AlphaFoldDB" id="A0A8D2IHA9"/>
<evidence type="ECO:0000313" key="6">
    <source>
        <dbReference type="Proteomes" id="UP000694417"/>
    </source>
</evidence>
<reference evidence="5" key="1">
    <citation type="submission" date="2025-08" db="UniProtKB">
        <authorList>
            <consortium name="Ensembl"/>
        </authorList>
    </citation>
    <scope>IDENTIFICATION</scope>
</reference>
<evidence type="ECO:0000259" key="4">
    <source>
        <dbReference type="PROSITE" id="PS50102"/>
    </source>
</evidence>
<organism evidence="5 6">
    <name type="scientific">Urocitellus parryii</name>
    <name type="common">Arctic ground squirrel</name>
    <name type="synonym">Spermophilus parryii</name>
    <dbReference type="NCBI Taxonomy" id="9999"/>
    <lineage>
        <taxon>Eukaryota</taxon>
        <taxon>Metazoa</taxon>
        <taxon>Chordata</taxon>
        <taxon>Craniata</taxon>
        <taxon>Vertebrata</taxon>
        <taxon>Euteleostomi</taxon>
        <taxon>Mammalia</taxon>
        <taxon>Eutheria</taxon>
        <taxon>Euarchontoglires</taxon>
        <taxon>Glires</taxon>
        <taxon>Rodentia</taxon>
        <taxon>Sciuromorpha</taxon>
        <taxon>Sciuridae</taxon>
        <taxon>Xerinae</taxon>
        <taxon>Marmotini</taxon>
        <taxon>Urocitellus</taxon>
    </lineage>
</organism>
<dbReference type="PANTHER" id="PTHR48026">
    <property type="entry name" value="HOMOLOGOUS TO DROSOPHILA SQD (SQUID) PROTEIN"/>
    <property type="match status" value="1"/>
</dbReference>
<keyword evidence="6" id="KW-1185">Reference proteome</keyword>
<name>A0A8D2IHA9_UROPR</name>
<protein>
    <recommendedName>
        <fullName evidence="4">RRM domain-containing protein</fullName>
    </recommendedName>
</protein>
<dbReference type="Gene3D" id="3.30.70.330">
    <property type="match status" value="1"/>
</dbReference>
<dbReference type="PROSITE" id="PS50102">
    <property type="entry name" value="RRM"/>
    <property type="match status" value="1"/>
</dbReference>
<dbReference type="InterPro" id="IPR012677">
    <property type="entry name" value="Nucleotide-bd_a/b_plait_sf"/>
</dbReference>
<dbReference type="SMART" id="SM00360">
    <property type="entry name" value="RRM"/>
    <property type="match status" value="1"/>
</dbReference>
<dbReference type="GO" id="GO:0000398">
    <property type="term" value="P:mRNA splicing, via spliceosome"/>
    <property type="evidence" value="ECO:0007669"/>
    <property type="project" value="TreeGrafter"/>
</dbReference>
<sequence>MHGFQKVQFRKLFIGGLSFKTTEESLRNYFEQWGKLTDCVIITDRQSGKKRGFGFVTFDDHDPVDKMVLQKYHTINGHNAEVRKALSRQEMQKVQSSRSGRGGQL</sequence>
<proteinExistence type="predicted"/>
<accession>A0A8D2IHA9</accession>
<feature type="region of interest" description="Disordered" evidence="3">
    <location>
        <begin position="84"/>
        <end position="105"/>
    </location>
</feature>
<dbReference type="Ensembl" id="ENSUPAT00010032102.1">
    <property type="protein sequence ID" value="ENSUPAP00010028193.1"/>
    <property type="gene ID" value="ENSUPAG00010022279.1"/>
</dbReference>
<dbReference type="GO" id="GO:0071013">
    <property type="term" value="C:catalytic step 2 spliceosome"/>
    <property type="evidence" value="ECO:0007669"/>
    <property type="project" value="TreeGrafter"/>
</dbReference>
<evidence type="ECO:0000256" key="1">
    <source>
        <dbReference type="ARBA" id="ARBA00022884"/>
    </source>
</evidence>
<feature type="domain" description="RRM" evidence="4">
    <location>
        <begin position="10"/>
        <end position="89"/>
    </location>
</feature>
<dbReference type="GeneTree" id="ENSGT00940000154431"/>
<dbReference type="GO" id="GO:0003730">
    <property type="term" value="F:mRNA 3'-UTR binding"/>
    <property type="evidence" value="ECO:0007669"/>
    <property type="project" value="TreeGrafter"/>
</dbReference>
<dbReference type="PANTHER" id="PTHR48026:SF13">
    <property type="entry name" value="HETEROGENEOUS NUCLEAR RIBONUCLEOPROTEINS A2_B1"/>
    <property type="match status" value="1"/>
</dbReference>